<dbReference type="Proteomes" id="UP001365542">
    <property type="component" value="Unassembled WGS sequence"/>
</dbReference>
<evidence type="ECO:0000313" key="2">
    <source>
        <dbReference type="EMBL" id="KAK6538414.1"/>
    </source>
</evidence>
<reference evidence="2 3" key="1">
    <citation type="submission" date="2019-10" db="EMBL/GenBank/DDBJ databases">
        <authorList>
            <person name="Palmer J.M."/>
        </authorList>
    </citation>
    <scope>NUCLEOTIDE SEQUENCE [LARGE SCALE GENOMIC DNA]</scope>
    <source>
        <strain evidence="2 3">TWF694</strain>
    </source>
</reference>
<dbReference type="AlphaFoldDB" id="A0AAV9X9L1"/>
<sequence length="117" mass="13082">MLLLLRTELAQTQTQIQHSTKFPPPPAVLLNAAHSLALQCARLRIDPVAANLKRIDSKITELRQYKYLAVTTIFFTRQAIFIGLQVSRAVIVGAIITTVIRVRVQPSMTMKMEIIVG</sequence>
<organism evidence="2 3">
    <name type="scientific">Orbilia ellipsospora</name>
    <dbReference type="NCBI Taxonomy" id="2528407"/>
    <lineage>
        <taxon>Eukaryota</taxon>
        <taxon>Fungi</taxon>
        <taxon>Dikarya</taxon>
        <taxon>Ascomycota</taxon>
        <taxon>Pezizomycotina</taxon>
        <taxon>Orbiliomycetes</taxon>
        <taxon>Orbiliales</taxon>
        <taxon>Orbiliaceae</taxon>
        <taxon>Orbilia</taxon>
    </lineage>
</organism>
<comment type="caution">
    <text evidence="2">The sequence shown here is derived from an EMBL/GenBank/DDBJ whole genome shotgun (WGS) entry which is preliminary data.</text>
</comment>
<keyword evidence="1" id="KW-0472">Membrane</keyword>
<keyword evidence="1" id="KW-0812">Transmembrane</keyword>
<protein>
    <submittedName>
        <fullName evidence="2">Uncharacterized protein</fullName>
    </submittedName>
</protein>
<name>A0AAV9X9L1_9PEZI</name>
<dbReference type="EMBL" id="JAVHJO010000008">
    <property type="protein sequence ID" value="KAK6538414.1"/>
    <property type="molecule type" value="Genomic_DNA"/>
</dbReference>
<evidence type="ECO:0000256" key="1">
    <source>
        <dbReference type="SAM" id="Phobius"/>
    </source>
</evidence>
<evidence type="ECO:0000313" key="3">
    <source>
        <dbReference type="Proteomes" id="UP001365542"/>
    </source>
</evidence>
<feature type="transmembrane region" description="Helical" evidence="1">
    <location>
        <begin position="79"/>
        <end position="102"/>
    </location>
</feature>
<gene>
    <name evidence="2" type="ORF">TWF694_011290</name>
</gene>
<keyword evidence="3" id="KW-1185">Reference proteome</keyword>
<keyword evidence="1" id="KW-1133">Transmembrane helix</keyword>
<proteinExistence type="predicted"/>
<accession>A0AAV9X9L1</accession>